<dbReference type="SUPFAM" id="SSF56300">
    <property type="entry name" value="Metallo-dependent phosphatases"/>
    <property type="match status" value="1"/>
</dbReference>
<dbReference type="AlphaFoldDB" id="A0A9Q3YKR7"/>
<name>A0A9Q3YKR7_9GAMM</name>
<keyword evidence="1" id="KW-0378">Hydrolase</keyword>
<gene>
    <name evidence="1" type="primary">pdeM</name>
    <name evidence="1" type="ORF">LL252_00570</name>
</gene>
<dbReference type="PIRSF" id="PIRSF000887">
    <property type="entry name" value="Pesterase_MJ0037"/>
    <property type="match status" value="1"/>
</dbReference>
<protein>
    <submittedName>
        <fullName evidence="1">Ligase-associated DNA damage response endonuclease PdeM</fullName>
        <ecNumber evidence="1">3.1.-.-</ecNumber>
    </submittedName>
</protein>
<proteinExistence type="predicted"/>
<accession>A0A9Q3YKR7</accession>
<dbReference type="NCBIfam" id="TIGR04123">
    <property type="entry name" value="P_estr_lig_assc"/>
    <property type="match status" value="1"/>
</dbReference>
<dbReference type="EMBL" id="JAJGNA010000001">
    <property type="protein sequence ID" value="MCC4307049.1"/>
    <property type="molecule type" value="Genomic_DNA"/>
</dbReference>
<evidence type="ECO:0000313" key="1">
    <source>
        <dbReference type="EMBL" id="MCC4307049.1"/>
    </source>
</evidence>
<dbReference type="InterPro" id="IPR024173">
    <property type="entry name" value="Pesterase_MJ0037-like"/>
</dbReference>
<reference evidence="1" key="1">
    <citation type="submission" date="2021-10" db="EMBL/GenBank/DDBJ databases">
        <title>The diversity and Nitrogen Metabolism of Culturable Nitrate-Utilizing Bacteria Within the Oxygen Minimum Zone of the Changjiang (Yangtze River)Estuary.</title>
        <authorList>
            <person name="Zhang D."/>
            <person name="Zheng J."/>
            <person name="Liu S."/>
            <person name="He W."/>
        </authorList>
    </citation>
    <scope>NUCLEOTIDE SEQUENCE</scope>
    <source>
        <strain evidence="1">FXH-223</strain>
    </source>
</reference>
<evidence type="ECO:0000313" key="2">
    <source>
        <dbReference type="Proteomes" id="UP001108027"/>
    </source>
</evidence>
<dbReference type="Proteomes" id="UP001108027">
    <property type="component" value="Unassembled WGS sequence"/>
</dbReference>
<dbReference type="InterPro" id="IPR029052">
    <property type="entry name" value="Metallo-depent_PP-like"/>
</dbReference>
<dbReference type="PANTHER" id="PTHR39323:SF1">
    <property type="entry name" value="BLR1149 PROTEIN"/>
    <property type="match status" value="1"/>
</dbReference>
<keyword evidence="2" id="KW-1185">Reference proteome</keyword>
<sequence length="218" mass="23741">MSDVLTLPLAGETVLLHGDRALYYPAERALLVADTHFGKGAFLRRQGLAVPGGGSAADLERLSVLIGDFRPERLIVLGDFFHHRPRPGEPFLAAWPRWRAAHPTLTPEVVIGNHDRHAEGLDLDLIWHDELDLGPFRLRHDPEPVAGRHVLGGHLHPAYRLRGAGDGVRAPVFWLREAVTVLPAFGGLTGGWAVRPGRGERVVLALDGGLYPLPAAPL</sequence>
<dbReference type="PANTHER" id="PTHR39323">
    <property type="entry name" value="BLR1149 PROTEIN"/>
    <property type="match status" value="1"/>
</dbReference>
<keyword evidence="1" id="KW-0436">Ligase</keyword>
<comment type="caution">
    <text evidence="1">The sequence shown here is derived from an EMBL/GenBank/DDBJ whole genome shotgun (WGS) entry which is preliminary data.</text>
</comment>
<keyword evidence="1" id="KW-0255">Endonuclease</keyword>
<dbReference type="EC" id="3.1.-.-" evidence="1"/>
<dbReference type="InterPro" id="IPR026336">
    <property type="entry name" value="PdeM-like"/>
</dbReference>
<organism evidence="1 2">
    <name type="scientific">Alloalcanivorax marinus</name>
    <dbReference type="NCBI Taxonomy" id="1177169"/>
    <lineage>
        <taxon>Bacteria</taxon>
        <taxon>Pseudomonadati</taxon>
        <taxon>Pseudomonadota</taxon>
        <taxon>Gammaproteobacteria</taxon>
        <taxon>Oceanospirillales</taxon>
        <taxon>Alcanivoracaceae</taxon>
        <taxon>Alloalcanivorax</taxon>
    </lineage>
</organism>
<dbReference type="RefSeq" id="WP_228232151.1">
    <property type="nucleotide sequence ID" value="NZ_JAJGNA010000001.1"/>
</dbReference>
<dbReference type="GO" id="GO:0004519">
    <property type="term" value="F:endonuclease activity"/>
    <property type="evidence" value="ECO:0007669"/>
    <property type="project" value="UniProtKB-KW"/>
</dbReference>
<dbReference type="GO" id="GO:0016787">
    <property type="term" value="F:hydrolase activity"/>
    <property type="evidence" value="ECO:0007669"/>
    <property type="project" value="UniProtKB-KW"/>
</dbReference>
<dbReference type="GO" id="GO:0016874">
    <property type="term" value="F:ligase activity"/>
    <property type="evidence" value="ECO:0007669"/>
    <property type="project" value="UniProtKB-KW"/>
</dbReference>
<keyword evidence="1" id="KW-0540">Nuclease</keyword>